<reference evidence="2" key="2">
    <citation type="journal article" date="2023" name="IMA Fungus">
        <title>Comparative genomic study of the Penicillium genus elucidates a diverse pangenome and 15 lateral gene transfer events.</title>
        <authorList>
            <person name="Petersen C."/>
            <person name="Sorensen T."/>
            <person name="Nielsen M.R."/>
            <person name="Sondergaard T.E."/>
            <person name="Sorensen J.L."/>
            <person name="Fitzpatrick D.A."/>
            <person name="Frisvad J.C."/>
            <person name="Nielsen K.L."/>
        </authorList>
    </citation>
    <scope>NUCLEOTIDE SEQUENCE</scope>
    <source>
        <strain evidence="2">IBT 19713</strain>
    </source>
</reference>
<dbReference type="GeneID" id="83201392"/>
<dbReference type="AlphaFoldDB" id="A0A9W9TTK7"/>
<sequence length="100" mass="11091">MTDSEARIYHGIPNIPGSKSASDESMKKRQNSEKQRQQRPETDGQSQATEGDRVADRDTDGPQTRPPQDKIVSDKETPAHNSEMVSDMLHQNNSHDDGGC</sequence>
<evidence type="ECO:0000313" key="3">
    <source>
        <dbReference type="Proteomes" id="UP001150941"/>
    </source>
</evidence>
<name>A0A9W9TTK7_9EURO</name>
<feature type="compositionally biased region" description="Polar residues" evidence="1">
    <location>
        <begin position="79"/>
        <end position="92"/>
    </location>
</feature>
<gene>
    <name evidence="2" type="ORF">N7468_004792</name>
</gene>
<comment type="caution">
    <text evidence="2">The sequence shown here is derived from an EMBL/GenBank/DDBJ whole genome shotgun (WGS) entry which is preliminary data.</text>
</comment>
<accession>A0A9W9TTK7</accession>
<evidence type="ECO:0000313" key="2">
    <source>
        <dbReference type="EMBL" id="KAJ5240173.1"/>
    </source>
</evidence>
<feature type="compositionally biased region" description="Basic and acidic residues" evidence="1">
    <location>
        <begin position="67"/>
        <end position="78"/>
    </location>
</feature>
<dbReference type="Proteomes" id="UP001150941">
    <property type="component" value="Unassembled WGS sequence"/>
</dbReference>
<feature type="region of interest" description="Disordered" evidence="1">
    <location>
        <begin position="1"/>
        <end position="100"/>
    </location>
</feature>
<reference evidence="2" key="1">
    <citation type="submission" date="2022-11" db="EMBL/GenBank/DDBJ databases">
        <authorList>
            <person name="Petersen C."/>
        </authorList>
    </citation>
    <scope>NUCLEOTIDE SEQUENCE</scope>
    <source>
        <strain evidence="2">IBT 19713</strain>
    </source>
</reference>
<dbReference type="EMBL" id="JAPQKS010000003">
    <property type="protein sequence ID" value="KAJ5240173.1"/>
    <property type="molecule type" value="Genomic_DNA"/>
</dbReference>
<evidence type="ECO:0000256" key="1">
    <source>
        <dbReference type="SAM" id="MobiDB-lite"/>
    </source>
</evidence>
<feature type="compositionally biased region" description="Basic and acidic residues" evidence="1">
    <location>
        <begin position="21"/>
        <end position="42"/>
    </location>
</feature>
<dbReference type="RefSeq" id="XP_058333092.1">
    <property type="nucleotide sequence ID" value="XM_058474089.1"/>
</dbReference>
<protein>
    <submittedName>
        <fullName evidence="2">Uncharacterized protein</fullName>
    </submittedName>
</protein>
<feature type="compositionally biased region" description="Basic and acidic residues" evidence="1">
    <location>
        <begin position="50"/>
        <end position="60"/>
    </location>
</feature>
<proteinExistence type="predicted"/>
<keyword evidence="3" id="KW-1185">Reference proteome</keyword>
<organism evidence="2 3">
    <name type="scientific">Penicillium chermesinum</name>
    <dbReference type="NCBI Taxonomy" id="63820"/>
    <lineage>
        <taxon>Eukaryota</taxon>
        <taxon>Fungi</taxon>
        <taxon>Dikarya</taxon>
        <taxon>Ascomycota</taxon>
        <taxon>Pezizomycotina</taxon>
        <taxon>Eurotiomycetes</taxon>
        <taxon>Eurotiomycetidae</taxon>
        <taxon>Eurotiales</taxon>
        <taxon>Aspergillaceae</taxon>
        <taxon>Penicillium</taxon>
    </lineage>
</organism>